<dbReference type="OrthoDB" id="4664297at2759"/>
<feature type="active site" description="Nucleophile" evidence="5">
    <location>
        <position position="16"/>
    </location>
</feature>
<evidence type="ECO:0000259" key="6">
    <source>
        <dbReference type="Pfam" id="PF01323"/>
    </source>
</evidence>
<dbReference type="Proteomes" id="UP000054408">
    <property type="component" value="Unassembled WGS sequence"/>
</dbReference>
<dbReference type="GeneID" id="25561580"/>
<dbReference type="InterPro" id="IPR001853">
    <property type="entry name" value="DSBA-like_thioredoxin_dom"/>
</dbReference>
<dbReference type="GO" id="GO:0004364">
    <property type="term" value="F:glutathione transferase activity"/>
    <property type="evidence" value="ECO:0007669"/>
    <property type="project" value="UniProtKB-UniRule"/>
</dbReference>
<feature type="domain" description="DSBA-like thioredoxin" evidence="6">
    <location>
        <begin position="7"/>
        <end position="107"/>
    </location>
</feature>
<evidence type="ECO:0000313" key="8">
    <source>
        <dbReference type="Proteomes" id="UP000054408"/>
    </source>
</evidence>
<protein>
    <recommendedName>
        <fullName evidence="4">Glutathione S-transferase kappa</fullName>
        <ecNumber evidence="4">2.5.1.18</ecNumber>
    </recommendedName>
</protein>
<dbReference type="OMA" id="ECTNSKG"/>
<proteinExistence type="inferred from homology"/>
<reference evidence="7 8" key="1">
    <citation type="submission" date="2010-05" db="EMBL/GenBank/DDBJ databases">
        <title>The Genome Sequence of Thecamonas trahens ATCC 50062.</title>
        <authorList>
            <consortium name="The Broad Institute Genome Sequencing Platform"/>
            <person name="Russ C."/>
            <person name="Cuomo C."/>
            <person name="Shea T."/>
            <person name="Young S.K."/>
            <person name="Zeng Q."/>
            <person name="Koehrsen M."/>
            <person name="Haas B."/>
            <person name="Borodovsky M."/>
            <person name="Guigo R."/>
            <person name="Alvarado L."/>
            <person name="Berlin A."/>
            <person name="Bochicchio J."/>
            <person name="Borenstein D."/>
            <person name="Chapman S."/>
            <person name="Chen Z."/>
            <person name="Freedman E."/>
            <person name="Gellesch M."/>
            <person name="Goldberg J."/>
            <person name="Griggs A."/>
            <person name="Gujja S."/>
            <person name="Heilman E."/>
            <person name="Heiman D."/>
            <person name="Hepburn T."/>
            <person name="Howarth C."/>
            <person name="Jen D."/>
            <person name="Larson L."/>
            <person name="Mehta T."/>
            <person name="Park D."/>
            <person name="Pearson M."/>
            <person name="Roberts A."/>
            <person name="Saif S."/>
            <person name="Shenoy N."/>
            <person name="Sisk P."/>
            <person name="Stolte C."/>
            <person name="Sykes S."/>
            <person name="Thomson T."/>
            <person name="Walk T."/>
            <person name="White J."/>
            <person name="Yandava C."/>
            <person name="Burger G."/>
            <person name="Gray M.W."/>
            <person name="Holland P.W.H."/>
            <person name="King N."/>
            <person name="Lang F.B.F."/>
            <person name="Roger A.J."/>
            <person name="Ruiz-Trillo I."/>
            <person name="Lander E."/>
            <person name="Nusbaum C."/>
        </authorList>
    </citation>
    <scope>NUCLEOTIDE SEQUENCE [LARGE SCALE GENOMIC DNA]</scope>
    <source>
        <strain evidence="7 8">ATCC 50062</strain>
    </source>
</reference>
<name>A0A0L0DTM2_THETB</name>
<dbReference type="InterPro" id="IPR051924">
    <property type="entry name" value="GST_Kappa/NadH"/>
</dbReference>
<dbReference type="EC" id="2.5.1.18" evidence="4"/>
<dbReference type="RefSeq" id="XP_013761363.1">
    <property type="nucleotide sequence ID" value="XM_013905909.1"/>
</dbReference>
<evidence type="ECO:0000313" key="7">
    <source>
        <dbReference type="EMBL" id="KNC55590.1"/>
    </source>
</evidence>
<dbReference type="PANTHER" id="PTHR42943:SF2">
    <property type="entry name" value="GLUTATHIONE S-TRANSFERASE KAPPA 1"/>
    <property type="match status" value="1"/>
</dbReference>
<dbReference type="SUPFAM" id="SSF52833">
    <property type="entry name" value="Thioredoxin-like"/>
    <property type="match status" value="1"/>
</dbReference>
<keyword evidence="8" id="KW-1185">Reference proteome</keyword>
<gene>
    <name evidence="7" type="ORF">AMSG_01857</name>
</gene>
<dbReference type="GO" id="GO:0005739">
    <property type="term" value="C:mitochondrion"/>
    <property type="evidence" value="ECO:0007669"/>
    <property type="project" value="TreeGrafter"/>
</dbReference>
<evidence type="ECO:0000256" key="2">
    <source>
        <dbReference type="ARBA" id="ARBA00022679"/>
    </source>
</evidence>
<dbReference type="GO" id="GO:0005777">
    <property type="term" value="C:peroxisome"/>
    <property type="evidence" value="ECO:0007669"/>
    <property type="project" value="TreeGrafter"/>
</dbReference>
<accession>A0A0L0DTM2</accession>
<comment type="catalytic activity">
    <reaction evidence="3 4">
        <text>RX + glutathione = an S-substituted glutathione + a halide anion + H(+)</text>
        <dbReference type="Rhea" id="RHEA:16437"/>
        <dbReference type="ChEBI" id="CHEBI:15378"/>
        <dbReference type="ChEBI" id="CHEBI:16042"/>
        <dbReference type="ChEBI" id="CHEBI:17792"/>
        <dbReference type="ChEBI" id="CHEBI:57925"/>
        <dbReference type="ChEBI" id="CHEBI:90779"/>
        <dbReference type="EC" id="2.5.1.18"/>
    </reaction>
</comment>
<evidence type="ECO:0000256" key="5">
    <source>
        <dbReference type="PIRSR" id="PIRSR006386-1"/>
    </source>
</evidence>
<dbReference type="PIRSF" id="PIRSF006386">
    <property type="entry name" value="HCCAis_GSTk"/>
    <property type="match status" value="1"/>
</dbReference>
<dbReference type="FunFam" id="3.40.30.10:FF:000096">
    <property type="entry name" value="Glutathione S-transferase kappa"/>
    <property type="match status" value="1"/>
</dbReference>
<evidence type="ECO:0000256" key="4">
    <source>
        <dbReference type="PIRNR" id="PIRNR006386"/>
    </source>
</evidence>
<sequence length="246" mass="26262">MAMQARTVEVFFDVVSPYAYLGLEIVRRYAGAWALNVAYTPFFLGGAIMATKNTPPANVPTKAKYMEIDVRRSGDIMGMPVIMPDNFREVMFGTLKAQRVLTALAALESGGVEKETGLARVVVPAEEAQAGQSQPQVVSAALAMYKRTFGGEGKEMISDEGLRAALIEGGVDDPDRIEALLVATGESGIKDALAANTQRVVDAGSFGGPTFLIHNSDDSDATPELIFGSDRFHHMAHLLGGGRVLI</sequence>
<evidence type="ECO:0000256" key="3">
    <source>
        <dbReference type="ARBA" id="ARBA00047960"/>
    </source>
</evidence>
<dbReference type="InterPro" id="IPR014440">
    <property type="entry name" value="HCCAis_GSTk"/>
</dbReference>
<evidence type="ECO:0000256" key="1">
    <source>
        <dbReference type="ARBA" id="ARBA00006494"/>
    </source>
</evidence>
<dbReference type="GO" id="GO:0004602">
    <property type="term" value="F:glutathione peroxidase activity"/>
    <property type="evidence" value="ECO:0007669"/>
    <property type="project" value="TreeGrafter"/>
</dbReference>
<dbReference type="AlphaFoldDB" id="A0A0L0DTM2"/>
<comment type="similarity">
    <text evidence="1 4">Belongs to the GST superfamily. Kappa family.</text>
</comment>
<organism evidence="7 8">
    <name type="scientific">Thecamonas trahens ATCC 50062</name>
    <dbReference type="NCBI Taxonomy" id="461836"/>
    <lineage>
        <taxon>Eukaryota</taxon>
        <taxon>Apusozoa</taxon>
        <taxon>Apusomonadida</taxon>
        <taxon>Apusomonadidae</taxon>
        <taxon>Thecamonas</taxon>
    </lineage>
</organism>
<keyword evidence="2 4" id="KW-0808">Transferase</keyword>
<dbReference type="Gene3D" id="3.40.30.10">
    <property type="entry name" value="Glutaredoxin"/>
    <property type="match status" value="2"/>
</dbReference>
<dbReference type="Pfam" id="PF01323">
    <property type="entry name" value="DSBA"/>
    <property type="match status" value="1"/>
</dbReference>
<dbReference type="STRING" id="461836.A0A0L0DTM2"/>
<dbReference type="EMBL" id="GL349439">
    <property type="protein sequence ID" value="KNC55590.1"/>
    <property type="molecule type" value="Genomic_DNA"/>
</dbReference>
<dbReference type="eggNOG" id="ENOG502RH77">
    <property type="taxonomic scope" value="Eukaryota"/>
</dbReference>
<dbReference type="InterPro" id="IPR036249">
    <property type="entry name" value="Thioredoxin-like_sf"/>
</dbReference>
<dbReference type="PANTHER" id="PTHR42943">
    <property type="entry name" value="GLUTATHIONE S-TRANSFERASE KAPPA"/>
    <property type="match status" value="1"/>
</dbReference>
<dbReference type="GO" id="GO:0006749">
    <property type="term" value="P:glutathione metabolic process"/>
    <property type="evidence" value="ECO:0007669"/>
    <property type="project" value="TreeGrafter"/>
</dbReference>